<keyword evidence="3 7" id="KW-1133">Transmembrane helix</keyword>
<dbReference type="InterPro" id="IPR005821">
    <property type="entry name" value="Ion_trans_dom"/>
</dbReference>
<organism evidence="9 10">
    <name type="scientific">Durusdinium trenchii</name>
    <dbReference type="NCBI Taxonomy" id="1381693"/>
    <lineage>
        <taxon>Eukaryota</taxon>
        <taxon>Sar</taxon>
        <taxon>Alveolata</taxon>
        <taxon>Dinophyceae</taxon>
        <taxon>Suessiales</taxon>
        <taxon>Symbiodiniaceae</taxon>
        <taxon>Durusdinium</taxon>
    </lineage>
</organism>
<sequence>MEQTELPKPFAKTTGTESSLEHLLQQTPRHKQGCHERLRLAALLGHPLSRFATFRLQVGRILHTNMAESMILFLVTVELCMGIVELGVEHGFICMFYAEVPKELEGAFHGFLCESAEGERTASMLESCEVISRAIVGVFAVEMLLKMVVAPFQMIGNPWHLLDLMVVCTNLLVFFIPSHQRHSERLTFVLRWWRVIKFLKLIEEEAVLVEERIRKRLEAEKEEAEDSAALALSKRGLVNDKGEAPEASTPGGTYSNLVEVSPQGHSPLAPRRTPGAAARFTAKRGAKIGAGLGTVIGTTVGAAVGLLPALFTFGLSIPIFAAVGGGAGLLMGSAVGGATGFAGRWVHCQHDLHDLNKREHAGTTTLIRSLTCVRACKICCIRAHMVVYSISLTHCHATPFTLLGSKRSVSLSAQS</sequence>
<keyword evidence="5" id="KW-0175">Coiled coil</keyword>
<keyword evidence="2 7" id="KW-0812">Transmembrane</keyword>
<evidence type="ECO:0000256" key="7">
    <source>
        <dbReference type="SAM" id="Phobius"/>
    </source>
</evidence>
<evidence type="ECO:0000313" key="9">
    <source>
        <dbReference type="EMBL" id="CAK9061380.1"/>
    </source>
</evidence>
<dbReference type="Gene3D" id="1.20.120.350">
    <property type="entry name" value="Voltage-gated potassium channels. Chain C"/>
    <property type="match status" value="1"/>
</dbReference>
<evidence type="ECO:0000256" key="3">
    <source>
        <dbReference type="ARBA" id="ARBA00022989"/>
    </source>
</evidence>
<evidence type="ECO:0000256" key="4">
    <source>
        <dbReference type="ARBA" id="ARBA00023136"/>
    </source>
</evidence>
<proteinExistence type="predicted"/>
<evidence type="ECO:0000256" key="5">
    <source>
        <dbReference type="SAM" id="Coils"/>
    </source>
</evidence>
<dbReference type="InterPro" id="IPR027359">
    <property type="entry name" value="Volt_channel_dom_sf"/>
</dbReference>
<feature type="domain" description="Ion transport" evidence="8">
    <location>
        <begin position="121"/>
        <end position="203"/>
    </location>
</feature>
<feature type="region of interest" description="Disordered" evidence="6">
    <location>
        <begin position="1"/>
        <end position="21"/>
    </location>
</feature>
<evidence type="ECO:0000256" key="2">
    <source>
        <dbReference type="ARBA" id="ARBA00022692"/>
    </source>
</evidence>
<feature type="transmembrane region" description="Helical" evidence="7">
    <location>
        <begin position="317"/>
        <end position="342"/>
    </location>
</feature>
<feature type="region of interest" description="Disordered" evidence="6">
    <location>
        <begin position="240"/>
        <end position="274"/>
    </location>
</feature>
<evidence type="ECO:0000259" key="8">
    <source>
        <dbReference type="Pfam" id="PF00520"/>
    </source>
</evidence>
<keyword evidence="4 7" id="KW-0472">Membrane</keyword>
<name>A0ABP0NC71_9DINO</name>
<dbReference type="EMBL" id="CAXAMN010021607">
    <property type="protein sequence ID" value="CAK9061380.1"/>
    <property type="molecule type" value="Genomic_DNA"/>
</dbReference>
<comment type="subcellular location">
    <subcellularLocation>
        <location evidence="1">Membrane</location>
        <topology evidence="1">Multi-pass membrane protein</topology>
    </subcellularLocation>
</comment>
<feature type="transmembrane region" description="Helical" evidence="7">
    <location>
        <begin position="158"/>
        <end position="176"/>
    </location>
</feature>
<comment type="caution">
    <text evidence="9">The sequence shown here is derived from an EMBL/GenBank/DDBJ whole genome shotgun (WGS) entry which is preliminary data.</text>
</comment>
<feature type="coiled-coil region" evidence="5">
    <location>
        <begin position="207"/>
        <end position="234"/>
    </location>
</feature>
<dbReference type="Proteomes" id="UP001642484">
    <property type="component" value="Unassembled WGS sequence"/>
</dbReference>
<evidence type="ECO:0000256" key="1">
    <source>
        <dbReference type="ARBA" id="ARBA00004141"/>
    </source>
</evidence>
<dbReference type="Pfam" id="PF00520">
    <property type="entry name" value="Ion_trans"/>
    <property type="match status" value="1"/>
</dbReference>
<gene>
    <name evidence="9" type="ORF">CCMP2556_LOCUS30173</name>
</gene>
<keyword evidence="10" id="KW-1185">Reference proteome</keyword>
<evidence type="ECO:0000256" key="6">
    <source>
        <dbReference type="SAM" id="MobiDB-lite"/>
    </source>
</evidence>
<feature type="transmembrane region" description="Helical" evidence="7">
    <location>
        <begin position="288"/>
        <end position="311"/>
    </location>
</feature>
<evidence type="ECO:0000313" key="10">
    <source>
        <dbReference type="Proteomes" id="UP001642484"/>
    </source>
</evidence>
<protein>
    <recommendedName>
        <fullName evidence="8">Ion transport domain-containing protein</fullName>
    </recommendedName>
</protein>
<dbReference type="SUPFAM" id="SSF81324">
    <property type="entry name" value="Voltage-gated potassium channels"/>
    <property type="match status" value="1"/>
</dbReference>
<accession>A0ABP0NC71</accession>
<reference evidence="9 10" key="1">
    <citation type="submission" date="2024-02" db="EMBL/GenBank/DDBJ databases">
        <authorList>
            <person name="Chen Y."/>
            <person name="Shah S."/>
            <person name="Dougan E. K."/>
            <person name="Thang M."/>
            <person name="Chan C."/>
        </authorList>
    </citation>
    <scope>NUCLEOTIDE SEQUENCE [LARGE SCALE GENOMIC DNA]</scope>
</reference>